<comment type="caution">
    <text evidence="1">The sequence shown here is derived from an EMBL/GenBank/DDBJ whole genome shotgun (WGS) entry which is preliminary data.</text>
</comment>
<dbReference type="EMBL" id="JAACJL010000015">
    <property type="protein sequence ID" value="KAF4621363.1"/>
    <property type="molecule type" value="Genomic_DNA"/>
</dbReference>
<dbReference type="Proteomes" id="UP000521872">
    <property type="component" value="Unassembled WGS sequence"/>
</dbReference>
<evidence type="ECO:0000313" key="1">
    <source>
        <dbReference type="EMBL" id="KAF4621363.1"/>
    </source>
</evidence>
<keyword evidence="2" id="KW-1185">Reference proteome</keyword>
<organism evidence="1 2">
    <name type="scientific">Agrocybe pediades</name>
    <dbReference type="NCBI Taxonomy" id="84607"/>
    <lineage>
        <taxon>Eukaryota</taxon>
        <taxon>Fungi</taxon>
        <taxon>Dikarya</taxon>
        <taxon>Basidiomycota</taxon>
        <taxon>Agaricomycotina</taxon>
        <taxon>Agaricomycetes</taxon>
        <taxon>Agaricomycetidae</taxon>
        <taxon>Agaricales</taxon>
        <taxon>Agaricineae</taxon>
        <taxon>Strophariaceae</taxon>
        <taxon>Agrocybe</taxon>
    </lineage>
</organism>
<gene>
    <name evidence="1" type="ORF">D9613_001005</name>
</gene>
<dbReference type="AlphaFoldDB" id="A0A8H4R2S0"/>
<evidence type="ECO:0000313" key="2">
    <source>
        <dbReference type="Proteomes" id="UP000521872"/>
    </source>
</evidence>
<accession>A0A8H4R2S0</accession>
<name>A0A8H4R2S0_9AGAR</name>
<proteinExistence type="predicted"/>
<protein>
    <submittedName>
        <fullName evidence="1">Uncharacterized protein</fullName>
    </submittedName>
</protein>
<reference evidence="1 2" key="1">
    <citation type="submission" date="2019-12" db="EMBL/GenBank/DDBJ databases">
        <authorList>
            <person name="Floudas D."/>
            <person name="Bentzer J."/>
            <person name="Ahren D."/>
            <person name="Johansson T."/>
            <person name="Persson P."/>
            <person name="Tunlid A."/>
        </authorList>
    </citation>
    <scope>NUCLEOTIDE SEQUENCE [LARGE SCALE GENOMIC DNA]</scope>
    <source>
        <strain evidence="1 2">CBS 102.39</strain>
    </source>
</reference>
<sequence length="52" mass="5720">MIVVLRDYGSTFSFIPGALDMEDMHFPTAGFGHIFNASSSVPQMENRQDVVG</sequence>